<dbReference type="InterPro" id="IPR002401">
    <property type="entry name" value="Cyt_P450_E_grp-I"/>
</dbReference>
<dbReference type="InterPro" id="IPR050121">
    <property type="entry name" value="Cytochrome_P450_monoxygenase"/>
</dbReference>
<dbReference type="InParanoid" id="K5WE27"/>
<keyword evidence="9" id="KW-0812">Transmembrane</keyword>
<proteinExistence type="inferred from homology"/>
<dbReference type="STRING" id="650164.K5WE27"/>
<gene>
    <name evidence="10" type="ORF">PHACADRAFT_254974</name>
</gene>
<keyword evidence="9" id="KW-1133">Transmembrane helix</keyword>
<evidence type="ECO:0000256" key="7">
    <source>
        <dbReference type="ARBA" id="ARBA00023033"/>
    </source>
</evidence>
<dbReference type="PRINTS" id="PR00385">
    <property type="entry name" value="P450"/>
</dbReference>
<evidence type="ECO:0000256" key="2">
    <source>
        <dbReference type="ARBA" id="ARBA00005179"/>
    </source>
</evidence>
<comment type="cofactor">
    <cofactor evidence="1 8">
        <name>heme</name>
        <dbReference type="ChEBI" id="CHEBI:30413"/>
    </cofactor>
</comment>
<dbReference type="PANTHER" id="PTHR24305">
    <property type="entry name" value="CYTOCHROME P450"/>
    <property type="match status" value="1"/>
</dbReference>
<evidence type="ECO:0008006" key="12">
    <source>
        <dbReference type="Google" id="ProtNLM"/>
    </source>
</evidence>
<feature type="transmembrane region" description="Helical" evidence="9">
    <location>
        <begin position="30"/>
        <end position="46"/>
    </location>
</feature>
<evidence type="ECO:0000256" key="9">
    <source>
        <dbReference type="SAM" id="Phobius"/>
    </source>
</evidence>
<dbReference type="Pfam" id="PF00067">
    <property type="entry name" value="p450"/>
    <property type="match status" value="1"/>
</dbReference>
<comment type="pathway">
    <text evidence="2">Secondary metabolite biosynthesis.</text>
</comment>
<dbReference type="HOGENOM" id="CLU_001570_14_10_1"/>
<dbReference type="PRINTS" id="PR00463">
    <property type="entry name" value="EP450I"/>
</dbReference>
<dbReference type="AlphaFoldDB" id="K5WE27"/>
<dbReference type="Gene3D" id="1.10.630.10">
    <property type="entry name" value="Cytochrome P450"/>
    <property type="match status" value="1"/>
</dbReference>
<dbReference type="GO" id="GO:0016705">
    <property type="term" value="F:oxidoreductase activity, acting on paired donors, with incorporation or reduction of molecular oxygen"/>
    <property type="evidence" value="ECO:0007669"/>
    <property type="project" value="InterPro"/>
</dbReference>
<dbReference type="InterPro" id="IPR001128">
    <property type="entry name" value="Cyt_P450"/>
</dbReference>
<evidence type="ECO:0000313" key="10">
    <source>
        <dbReference type="EMBL" id="EKM57284.1"/>
    </source>
</evidence>
<keyword evidence="8" id="KW-0349">Heme</keyword>
<dbReference type="PANTHER" id="PTHR24305:SF187">
    <property type="entry name" value="P450, PUTATIVE (EUROFUNG)-RELATED"/>
    <property type="match status" value="1"/>
</dbReference>
<dbReference type="GO" id="GO:0020037">
    <property type="term" value="F:heme binding"/>
    <property type="evidence" value="ECO:0007669"/>
    <property type="project" value="InterPro"/>
</dbReference>
<evidence type="ECO:0000313" key="11">
    <source>
        <dbReference type="Proteomes" id="UP000008370"/>
    </source>
</evidence>
<evidence type="ECO:0000256" key="3">
    <source>
        <dbReference type="ARBA" id="ARBA00010617"/>
    </source>
</evidence>
<dbReference type="SUPFAM" id="SSF48264">
    <property type="entry name" value="Cytochrome P450"/>
    <property type="match status" value="1"/>
</dbReference>
<dbReference type="RefSeq" id="XP_007395100.1">
    <property type="nucleotide sequence ID" value="XM_007395038.1"/>
</dbReference>
<organism evidence="10 11">
    <name type="scientific">Phanerochaete carnosa (strain HHB-10118-sp)</name>
    <name type="common">White-rot fungus</name>
    <name type="synonym">Peniophora carnosa</name>
    <dbReference type="NCBI Taxonomy" id="650164"/>
    <lineage>
        <taxon>Eukaryota</taxon>
        <taxon>Fungi</taxon>
        <taxon>Dikarya</taxon>
        <taxon>Basidiomycota</taxon>
        <taxon>Agaricomycotina</taxon>
        <taxon>Agaricomycetes</taxon>
        <taxon>Polyporales</taxon>
        <taxon>Phanerochaetaceae</taxon>
        <taxon>Phanerochaete</taxon>
    </lineage>
</organism>
<dbReference type="Proteomes" id="UP000008370">
    <property type="component" value="Unassembled WGS sequence"/>
</dbReference>
<dbReference type="GeneID" id="18916187"/>
<accession>K5WE27</accession>
<keyword evidence="4 8" id="KW-0479">Metal-binding</keyword>
<dbReference type="EMBL" id="JH930471">
    <property type="protein sequence ID" value="EKM57284.1"/>
    <property type="molecule type" value="Genomic_DNA"/>
</dbReference>
<reference evidence="10 11" key="1">
    <citation type="journal article" date="2012" name="BMC Genomics">
        <title>Comparative genomics of the white-rot fungi, Phanerochaete carnosa and P. chrysosporium, to elucidate the genetic basis of the distinct wood types they colonize.</title>
        <authorList>
            <person name="Suzuki H."/>
            <person name="MacDonald J."/>
            <person name="Syed K."/>
            <person name="Salamov A."/>
            <person name="Hori C."/>
            <person name="Aerts A."/>
            <person name="Henrissat B."/>
            <person name="Wiebenga A."/>
            <person name="vanKuyk P.A."/>
            <person name="Barry K."/>
            <person name="Lindquist E."/>
            <person name="LaButti K."/>
            <person name="Lapidus A."/>
            <person name="Lucas S."/>
            <person name="Coutinho P."/>
            <person name="Gong Y."/>
            <person name="Samejima M."/>
            <person name="Mahadevan R."/>
            <person name="Abou-Zaid M."/>
            <person name="de Vries R.P."/>
            <person name="Igarashi K."/>
            <person name="Yadav J.S."/>
            <person name="Grigoriev I.V."/>
            <person name="Master E.R."/>
        </authorList>
    </citation>
    <scope>NUCLEOTIDE SEQUENCE [LARGE SCALE GENOMIC DNA]</scope>
    <source>
        <strain evidence="10 11">HHB-10118-sp</strain>
    </source>
</reference>
<evidence type="ECO:0000256" key="8">
    <source>
        <dbReference type="PIRSR" id="PIRSR602401-1"/>
    </source>
</evidence>
<evidence type="ECO:0000256" key="6">
    <source>
        <dbReference type="ARBA" id="ARBA00023004"/>
    </source>
</evidence>
<dbReference type="KEGG" id="pco:PHACADRAFT_254974"/>
<evidence type="ECO:0000256" key="1">
    <source>
        <dbReference type="ARBA" id="ARBA00001971"/>
    </source>
</evidence>
<comment type="similarity">
    <text evidence="3">Belongs to the cytochrome P450 family.</text>
</comment>
<evidence type="ECO:0000256" key="4">
    <source>
        <dbReference type="ARBA" id="ARBA00022723"/>
    </source>
</evidence>
<name>K5WE27_PHACS</name>
<feature type="binding site" description="axial binding residue" evidence="8">
    <location>
        <position position="495"/>
    </location>
    <ligand>
        <name>heme</name>
        <dbReference type="ChEBI" id="CHEBI:30413"/>
    </ligand>
    <ligandPart>
        <name>Fe</name>
        <dbReference type="ChEBI" id="CHEBI:18248"/>
    </ligandPart>
</feature>
<feature type="transmembrane region" description="Helical" evidence="9">
    <location>
        <begin position="58"/>
        <end position="77"/>
    </location>
</feature>
<evidence type="ECO:0000256" key="5">
    <source>
        <dbReference type="ARBA" id="ARBA00023002"/>
    </source>
</evidence>
<keyword evidence="9" id="KW-0472">Membrane</keyword>
<keyword evidence="5" id="KW-0560">Oxidoreductase</keyword>
<dbReference type="InterPro" id="IPR036396">
    <property type="entry name" value="Cyt_P450_sf"/>
</dbReference>
<keyword evidence="11" id="KW-1185">Reference proteome</keyword>
<keyword evidence="6 8" id="KW-0408">Iron</keyword>
<dbReference type="GO" id="GO:0004497">
    <property type="term" value="F:monooxygenase activity"/>
    <property type="evidence" value="ECO:0007669"/>
    <property type="project" value="UniProtKB-KW"/>
</dbReference>
<dbReference type="OrthoDB" id="6692864at2759"/>
<dbReference type="GO" id="GO:0005506">
    <property type="term" value="F:iron ion binding"/>
    <property type="evidence" value="ECO:0007669"/>
    <property type="project" value="InterPro"/>
</dbReference>
<protein>
    <recommendedName>
        <fullName evidence="12">Cytochrome P450</fullName>
    </recommendedName>
</protein>
<keyword evidence="7" id="KW-0503">Monooxygenase</keyword>
<dbReference type="CDD" id="cd11061">
    <property type="entry name" value="CYP67-like"/>
    <property type="match status" value="1"/>
</dbReference>
<sequence length="554" mass="61912">MPDTTDPKLLVCSASFACYLVYKYFEPNNLSAHVVLLLGVPALLVGRLSPQLSFLQQAGAVIFYWSLILVFTATYRLSPFHPLAKYPGPTLGKLSRIYVAYFNGRGDLHRVIRDWHDRYGDVVRIGPNELSFCRADALQPIYVAKSMQKGPYYDTRTGLENITTLDGVRDFSVHGARRKPWVKAMGISALKGYEPILQTKILELVEVLSKRQKETIDISHWMNLFGFDLIGHVAFGHEFGMLKAGEDDDGLMRRVEDGVYATAVLSQTPWILPFIRRLPPAVKAIRDMRHMGATLAQGRTKNGSASKDLFYFLTEDETAAESGATLDEIIADGILALVAGSDTTATVLSHLCYFMLRHPECAERLHKEIDATFPPGEDPLDFSRHADMPYLNACINETLRLLPAVLGGLQRIVKRGSSGATIGPHVVPEGTQVSVHTFSLHRDPREFAPLPDVFWPDRWLAQDTYVLPSGAAVDKAHVTTNRAAFVPFSVGPQNCAGRALAMIEMRAVVCAVMHKFELRRAEEYDLDRWERDVMDAYISLRGKLPVILEQRQGR</sequence>